<sequence>MNELKLIVSMFPIIFMLHEFEEIIGFKLWVTKDGAWIAKKYPKVAKQISLYEQLSVPAFALAVLEEFILIGIVTVLALTLQWYNVWVAVFSGFSLHILIHIGQWMMVRKYIPIIITSLLSIPYIIWGINSVIHSFSIIEIVTCLITGIFVAALNLFFAHKLASQFDKYMKNNS</sequence>
<comment type="caution">
    <text evidence="2">The sequence shown here is derived from an EMBL/GenBank/DDBJ whole genome shotgun (WGS) entry which is preliminary data.</text>
</comment>
<name>A0AB37MD14_9BACE</name>
<keyword evidence="1" id="KW-1133">Transmembrane helix</keyword>
<proteinExistence type="predicted"/>
<dbReference type="Proteomes" id="UP000286003">
    <property type="component" value="Unassembled WGS sequence"/>
</dbReference>
<organism evidence="2 3">
    <name type="scientific">Bacteroides intestinalis</name>
    <dbReference type="NCBI Taxonomy" id="329854"/>
    <lineage>
        <taxon>Bacteria</taxon>
        <taxon>Pseudomonadati</taxon>
        <taxon>Bacteroidota</taxon>
        <taxon>Bacteroidia</taxon>
        <taxon>Bacteroidales</taxon>
        <taxon>Bacteroidaceae</taxon>
        <taxon>Bacteroides</taxon>
    </lineage>
</organism>
<feature type="transmembrane region" description="Helical" evidence="1">
    <location>
        <begin position="50"/>
        <end position="77"/>
    </location>
</feature>
<evidence type="ECO:0000313" key="2">
    <source>
        <dbReference type="EMBL" id="RHN07703.1"/>
    </source>
</evidence>
<accession>A0AB37MD14</accession>
<keyword evidence="1" id="KW-0812">Transmembrane</keyword>
<evidence type="ECO:0000313" key="3">
    <source>
        <dbReference type="Proteomes" id="UP000286003"/>
    </source>
</evidence>
<keyword evidence="1" id="KW-0472">Membrane</keyword>
<dbReference type="AlphaFoldDB" id="A0AB37MD14"/>
<feature type="transmembrane region" description="Helical" evidence="1">
    <location>
        <begin position="83"/>
        <end position="101"/>
    </location>
</feature>
<gene>
    <name evidence="2" type="ORF">DWZ32_09125</name>
</gene>
<dbReference type="Pfam" id="PF13787">
    <property type="entry name" value="HXXEE"/>
    <property type="match status" value="1"/>
</dbReference>
<dbReference type="InterPro" id="IPR025671">
    <property type="entry name" value="HXXEE"/>
</dbReference>
<evidence type="ECO:0000256" key="1">
    <source>
        <dbReference type="SAM" id="Phobius"/>
    </source>
</evidence>
<reference evidence="2 3" key="1">
    <citation type="submission" date="2018-08" db="EMBL/GenBank/DDBJ databases">
        <title>A genome reference for cultivated species of the human gut microbiota.</title>
        <authorList>
            <person name="Zou Y."/>
            <person name="Xue W."/>
            <person name="Luo G."/>
        </authorList>
    </citation>
    <scope>NUCLEOTIDE SEQUENCE [LARGE SCALE GENOMIC DNA]</scope>
    <source>
        <strain evidence="2 3">AF31-23</strain>
    </source>
</reference>
<feature type="transmembrane region" description="Helical" evidence="1">
    <location>
        <begin position="110"/>
        <end position="128"/>
    </location>
</feature>
<dbReference type="RefSeq" id="WP_117707542.1">
    <property type="nucleotide sequence ID" value="NZ_JAQCXL010000037.1"/>
</dbReference>
<dbReference type="EMBL" id="QRQM01000008">
    <property type="protein sequence ID" value="RHN07703.1"/>
    <property type="molecule type" value="Genomic_DNA"/>
</dbReference>
<feature type="transmembrane region" description="Helical" evidence="1">
    <location>
        <begin position="134"/>
        <end position="157"/>
    </location>
</feature>
<protein>
    <submittedName>
        <fullName evidence="2">HXXEE domain-containing protein</fullName>
    </submittedName>
</protein>